<evidence type="ECO:0000256" key="1">
    <source>
        <dbReference type="ARBA" id="ARBA00009792"/>
    </source>
</evidence>
<dbReference type="Pfam" id="PF01074">
    <property type="entry name" value="Glyco_hydro_38N"/>
    <property type="match status" value="1"/>
</dbReference>
<dbReference type="SMART" id="SM00872">
    <property type="entry name" value="Alpha-mann_mid"/>
    <property type="match status" value="1"/>
</dbReference>
<proteinExistence type="inferred from homology"/>
<dbReference type="InterPro" id="IPR013780">
    <property type="entry name" value="Glyco_hydro_b"/>
</dbReference>
<dbReference type="InterPro" id="IPR028995">
    <property type="entry name" value="Glyco_hydro_57/38_cen_sf"/>
</dbReference>
<dbReference type="GO" id="GO:0016787">
    <property type="term" value="F:hydrolase activity"/>
    <property type="evidence" value="ECO:0007669"/>
    <property type="project" value="UniProtKB-KW"/>
</dbReference>
<dbReference type="InterPro" id="IPR015341">
    <property type="entry name" value="Glyco_hydro_38_cen"/>
</dbReference>
<dbReference type="PANTHER" id="PTHR46017">
    <property type="entry name" value="ALPHA-MANNOSIDASE 2C1"/>
    <property type="match status" value="1"/>
</dbReference>
<protein>
    <submittedName>
        <fullName evidence="6">Glycoside hydrolase family 38 C-terminal domain-containing protein</fullName>
    </submittedName>
</protein>
<feature type="domain" description="Glycoside hydrolase family 38 central" evidence="5">
    <location>
        <begin position="281"/>
        <end position="359"/>
    </location>
</feature>
<keyword evidence="3 6" id="KW-0378">Hydrolase</keyword>
<name>A0ABW4BDG8_9LACO</name>
<dbReference type="SUPFAM" id="SSF74650">
    <property type="entry name" value="Galactose mutarotase-like"/>
    <property type="match status" value="1"/>
</dbReference>
<dbReference type="InterPro" id="IPR027291">
    <property type="entry name" value="Glyco_hydro_38_N_sf"/>
</dbReference>
<evidence type="ECO:0000259" key="5">
    <source>
        <dbReference type="SMART" id="SM00872"/>
    </source>
</evidence>
<dbReference type="Proteomes" id="UP001597249">
    <property type="component" value="Unassembled WGS sequence"/>
</dbReference>
<dbReference type="Gene3D" id="2.70.98.30">
    <property type="entry name" value="Golgi alpha-mannosidase II, domain 4"/>
    <property type="match status" value="1"/>
</dbReference>
<dbReference type="SUPFAM" id="SSF88713">
    <property type="entry name" value="Glycoside hydrolase/deacetylase"/>
    <property type="match status" value="1"/>
</dbReference>
<accession>A0ABW4BDG8</accession>
<comment type="caution">
    <text evidence="6">The sequence shown here is derived from an EMBL/GenBank/DDBJ whole genome shotgun (WGS) entry which is preliminary data.</text>
</comment>
<evidence type="ECO:0000256" key="3">
    <source>
        <dbReference type="ARBA" id="ARBA00022801"/>
    </source>
</evidence>
<dbReference type="Gene3D" id="2.60.40.1180">
    <property type="entry name" value="Golgi alpha-mannosidase II"/>
    <property type="match status" value="1"/>
</dbReference>
<dbReference type="CDD" id="cd10815">
    <property type="entry name" value="GH38N_AMII_EcMngB_like"/>
    <property type="match status" value="1"/>
</dbReference>
<reference evidence="7" key="1">
    <citation type="journal article" date="2019" name="Int. J. Syst. Evol. Microbiol.">
        <title>The Global Catalogue of Microorganisms (GCM) 10K type strain sequencing project: providing services to taxonomists for standard genome sequencing and annotation.</title>
        <authorList>
            <consortium name="The Broad Institute Genomics Platform"/>
            <consortium name="The Broad Institute Genome Sequencing Center for Infectious Disease"/>
            <person name="Wu L."/>
            <person name="Ma J."/>
        </authorList>
    </citation>
    <scope>NUCLEOTIDE SEQUENCE [LARGE SCALE GENOMIC DNA]</scope>
    <source>
        <strain evidence="7">CCM 8911</strain>
    </source>
</reference>
<dbReference type="InterPro" id="IPR000602">
    <property type="entry name" value="Glyco_hydro_38_N"/>
</dbReference>
<dbReference type="Gene3D" id="3.20.110.10">
    <property type="entry name" value="Glycoside hydrolase 38, N terminal domain"/>
    <property type="match status" value="1"/>
</dbReference>
<dbReference type="PANTHER" id="PTHR46017:SF2">
    <property type="entry name" value="MANNOSYLGLYCERATE HYDROLASE"/>
    <property type="match status" value="1"/>
</dbReference>
<dbReference type="RefSeq" id="WP_125586272.1">
    <property type="nucleotide sequence ID" value="NZ_JBHTMO010000025.1"/>
</dbReference>
<dbReference type="Pfam" id="PF07748">
    <property type="entry name" value="Glyco_hydro_38C"/>
    <property type="match status" value="1"/>
</dbReference>
<gene>
    <name evidence="6" type="ORF">ACFQ3L_08380</name>
</gene>
<dbReference type="InterPro" id="IPR011013">
    <property type="entry name" value="Gal_mutarotase_sf_dom"/>
</dbReference>
<dbReference type="InterPro" id="IPR037094">
    <property type="entry name" value="Glyco_hydro_38_cen_sf"/>
</dbReference>
<evidence type="ECO:0000313" key="6">
    <source>
        <dbReference type="EMBL" id="MFD1393577.1"/>
    </source>
</evidence>
<evidence type="ECO:0000256" key="2">
    <source>
        <dbReference type="ARBA" id="ARBA00022723"/>
    </source>
</evidence>
<evidence type="ECO:0000256" key="4">
    <source>
        <dbReference type="ARBA" id="ARBA00023295"/>
    </source>
</evidence>
<dbReference type="InterPro" id="IPR011330">
    <property type="entry name" value="Glyco_hydro/deAcase_b/a-brl"/>
</dbReference>
<dbReference type="SUPFAM" id="SSF88688">
    <property type="entry name" value="Families 57/38 glycoside transferase middle domain"/>
    <property type="match status" value="1"/>
</dbReference>
<evidence type="ECO:0000313" key="7">
    <source>
        <dbReference type="Proteomes" id="UP001597249"/>
    </source>
</evidence>
<dbReference type="EMBL" id="JBHTMO010000025">
    <property type="protein sequence ID" value="MFD1393577.1"/>
    <property type="molecule type" value="Genomic_DNA"/>
</dbReference>
<organism evidence="6 7">
    <name type="scientific">Lacticaseibacillus jixianensis</name>
    <dbReference type="NCBI Taxonomy" id="2486012"/>
    <lineage>
        <taxon>Bacteria</taxon>
        <taxon>Bacillati</taxon>
        <taxon>Bacillota</taxon>
        <taxon>Bacilli</taxon>
        <taxon>Lactobacillales</taxon>
        <taxon>Lactobacillaceae</taxon>
        <taxon>Lacticaseibacillus</taxon>
    </lineage>
</organism>
<dbReference type="InterPro" id="IPR011682">
    <property type="entry name" value="Glyco_hydro_38_C"/>
</dbReference>
<dbReference type="Pfam" id="PF09261">
    <property type="entry name" value="Alpha-mann_mid"/>
    <property type="match status" value="1"/>
</dbReference>
<keyword evidence="7" id="KW-1185">Reference proteome</keyword>
<keyword evidence="4" id="KW-0326">Glycosidase</keyword>
<sequence>MTKTIVHIVPHTHWDREWYFQNTRATVYLISQINEVVEVLEDHPNTYFYLFDAQSSLIEDYLSYYPENRAKLSHLIKSHRFLTGPWYTQTDQIAVGQESIIRNLYYGIDYAEKLGHSMRIGYCPDVFGQGGNMPQIYKSFDIDHAIIWRGVGNSKLQTTEFQWTGVDGTAIQTTQMPFGYFYGANIPTEDDDLRQFIASMIPKLEQRSLISDIYLPNGFDQLPINRHLDGIIAKLNRLDPTRKYVISSPEEYMKAVTRDLHDEAVDLPELSGELTDGENSRVHKSIYSTRADLKKLNNELEAYVTNILEPLAVIGKQLGLRYPQAEIEKIWKQLLRNAAHDSIGNCNSDSTNFDIKARNKWASDLAHNLAEKIMRDISSNIKQDKPYALTVFNSLPYKRSSTVETNIYIPDGKFTIEDEKGTTIPFQILTEKDESDYVLHQAELLTPTMYRSGEKNPWMPKKVYLAHLKLFISDVPALGYRELYLRPSESGEDTPVSGWEAGDSISNGLYTIHLDQSDNTFTVTSKNSGKTFAHQFRIIENGDEGDSYNFSPAVTDMVITSGDAKLVTVTKQAGLISESLKVDLLFSVPRDLETRSVGKAEVAMPVTIIVTLNKDDPIVHVSTVTNNPVSSHRLRIQCDTGIKANCSVADSLFGTVKHPLVDPNLADWRERGWVEKPTEINALQSFAALSDSRTTVAGFTSGAREYEITGEDYTQLNLTMFRSNSWMGRENLQNRPGRASGETIVATPDAELLGKQSYEFGFYYGNQPFDDCPVGELSKELYSPLQVYELAPFLNSRIRFIRNLPSDKKLPEKYSVVDLGRQQAVFSAIKKSELNQTIVFRAFNPFVERPVSVSLPERAVQTKSDEFSIVSPASVDLGPDEFATYLADVGGEVNAHIKEAY</sequence>
<comment type="similarity">
    <text evidence="1">Belongs to the glycosyl hydrolase 38 family.</text>
</comment>
<dbReference type="Gene3D" id="1.20.1270.50">
    <property type="entry name" value="Glycoside hydrolase family 38, central domain"/>
    <property type="match status" value="1"/>
</dbReference>
<keyword evidence="2" id="KW-0479">Metal-binding</keyword>